<feature type="compositionally biased region" description="Low complexity" evidence="1">
    <location>
        <begin position="1"/>
        <end position="13"/>
    </location>
</feature>
<dbReference type="InterPro" id="IPR021224">
    <property type="entry name" value="DUF2690"/>
</dbReference>
<dbReference type="RefSeq" id="WP_064458352.1">
    <property type="nucleotide sequence ID" value="NZ_BBON01000143.1"/>
</dbReference>
<proteinExistence type="predicted"/>
<dbReference type="EMBL" id="BNEK01000003">
    <property type="protein sequence ID" value="GHJ29817.1"/>
    <property type="molecule type" value="Genomic_DNA"/>
</dbReference>
<sequence length="182" mass="19178">MTTDSTDDSSTSSGNPSPRRAARRWLSGPAALAYAVAIVSAVAAAVATPLGDHLMTSFFDEPTCPGEACDGKNPQNQGCGEDARTFKPAVHNPAGLQIRYSEDCKAVWAKIEHGSPGDEVTVKVIGGTLRGAEVEYDHDKFTNMVTVADGDFQVVACVIPKPGGGSAFERYCIQATEASAWR</sequence>
<evidence type="ECO:0000313" key="3">
    <source>
        <dbReference type="EMBL" id="GHJ29817.1"/>
    </source>
</evidence>
<dbReference type="Pfam" id="PF10901">
    <property type="entry name" value="DUF2690"/>
    <property type="match status" value="1"/>
</dbReference>
<evidence type="ECO:0000256" key="2">
    <source>
        <dbReference type="SAM" id="Phobius"/>
    </source>
</evidence>
<keyword evidence="2" id="KW-1133">Transmembrane helix</keyword>
<keyword evidence="4" id="KW-1185">Reference proteome</keyword>
<organism evidence="3 4">
    <name type="scientific">Streptomyces hygroscopicus</name>
    <dbReference type="NCBI Taxonomy" id="1912"/>
    <lineage>
        <taxon>Bacteria</taxon>
        <taxon>Bacillati</taxon>
        <taxon>Actinomycetota</taxon>
        <taxon>Actinomycetes</taxon>
        <taxon>Kitasatosporales</taxon>
        <taxon>Streptomycetaceae</taxon>
        <taxon>Streptomyces</taxon>
        <taxon>Streptomyces violaceusniger group</taxon>
    </lineage>
</organism>
<name>A0ABQ3U360_STRHY</name>
<gene>
    <name evidence="3" type="ORF">TPA0910_42500</name>
</gene>
<feature type="region of interest" description="Disordered" evidence="1">
    <location>
        <begin position="1"/>
        <end position="22"/>
    </location>
</feature>
<reference evidence="3" key="1">
    <citation type="submission" date="2024-05" db="EMBL/GenBank/DDBJ databases">
        <title>Whole genome shotgun sequence of Streptomyces hygroscopicus NBRC 113678.</title>
        <authorList>
            <person name="Komaki H."/>
            <person name="Tamura T."/>
        </authorList>
    </citation>
    <scope>NUCLEOTIDE SEQUENCE</scope>
    <source>
        <strain evidence="3">N11-34</strain>
    </source>
</reference>
<evidence type="ECO:0008006" key="5">
    <source>
        <dbReference type="Google" id="ProtNLM"/>
    </source>
</evidence>
<protein>
    <recommendedName>
        <fullName evidence="5">DUF2690 domain-containing protein</fullName>
    </recommendedName>
</protein>
<evidence type="ECO:0000256" key="1">
    <source>
        <dbReference type="SAM" id="MobiDB-lite"/>
    </source>
</evidence>
<comment type="caution">
    <text evidence="3">The sequence shown here is derived from an EMBL/GenBank/DDBJ whole genome shotgun (WGS) entry which is preliminary data.</text>
</comment>
<feature type="transmembrane region" description="Helical" evidence="2">
    <location>
        <begin position="31"/>
        <end position="50"/>
    </location>
</feature>
<evidence type="ECO:0000313" key="4">
    <source>
        <dbReference type="Proteomes" id="UP001054854"/>
    </source>
</evidence>
<accession>A0ABQ3U360</accession>
<keyword evidence="2" id="KW-0472">Membrane</keyword>
<dbReference type="Proteomes" id="UP001054854">
    <property type="component" value="Unassembled WGS sequence"/>
</dbReference>
<keyword evidence="2" id="KW-0812">Transmembrane</keyword>